<dbReference type="Proteomes" id="UP001295684">
    <property type="component" value="Unassembled WGS sequence"/>
</dbReference>
<keyword evidence="1" id="KW-0812">Transmembrane</keyword>
<keyword evidence="3" id="KW-1185">Reference proteome</keyword>
<accession>A0AAD1U510</accession>
<feature type="transmembrane region" description="Helical" evidence="1">
    <location>
        <begin position="12"/>
        <end position="33"/>
    </location>
</feature>
<gene>
    <name evidence="2" type="ORF">ECRASSUSDP1_LOCUS3424</name>
</gene>
<keyword evidence="1" id="KW-1133">Transmembrane helix</keyword>
<protein>
    <submittedName>
        <fullName evidence="2">Uncharacterized protein</fullName>
    </submittedName>
</protein>
<name>A0AAD1U510_EUPCR</name>
<organism evidence="2 3">
    <name type="scientific">Euplotes crassus</name>
    <dbReference type="NCBI Taxonomy" id="5936"/>
    <lineage>
        <taxon>Eukaryota</taxon>
        <taxon>Sar</taxon>
        <taxon>Alveolata</taxon>
        <taxon>Ciliophora</taxon>
        <taxon>Intramacronucleata</taxon>
        <taxon>Spirotrichea</taxon>
        <taxon>Hypotrichia</taxon>
        <taxon>Euplotida</taxon>
        <taxon>Euplotidae</taxon>
        <taxon>Moneuplotes</taxon>
    </lineage>
</organism>
<keyword evidence="1" id="KW-0472">Membrane</keyword>
<evidence type="ECO:0000313" key="2">
    <source>
        <dbReference type="EMBL" id="CAI2362106.1"/>
    </source>
</evidence>
<comment type="caution">
    <text evidence="2">The sequence shown here is derived from an EMBL/GenBank/DDBJ whole genome shotgun (WGS) entry which is preliminary data.</text>
</comment>
<proteinExistence type="predicted"/>
<dbReference type="EMBL" id="CAMPGE010003280">
    <property type="protein sequence ID" value="CAI2362106.1"/>
    <property type="molecule type" value="Genomic_DNA"/>
</dbReference>
<dbReference type="AlphaFoldDB" id="A0AAD1U510"/>
<sequence length="74" mass="8656">MRPCDDIELFELFFKFFIKFFVMYSLAHFVNFLTKLILLVIDKVVPLVAQLSEIDIELVIDLSQGIFSFVVFSC</sequence>
<reference evidence="2" key="1">
    <citation type="submission" date="2023-07" db="EMBL/GenBank/DDBJ databases">
        <authorList>
            <consortium name="AG Swart"/>
            <person name="Singh M."/>
            <person name="Singh A."/>
            <person name="Seah K."/>
            <person name="Emmerich C."/>
        </authorList>
    </citation>
    <scope>NUCLEOTIDE SEQUENCE</scope>
    <source>
        <strain evidence="2">DP1</strain>
    </source>
</reference>
<evidence type="ECO:0000256" key="1">
    <source>
        <dbReference type="SAM" id="Phobius"/>
    </source>
</evidence>
<evidence type="ECO:0000313" key="3">
    <source>
        <dbReference type="Proteomes" id="UP001295684"/>
    </source>
</evidence>